<evidence type="ECO:0000256" key="9">
    <source>
        <dbReference type="ARBA" id="ARBA00022842"/>
    </source>
</evidence>
<evidence type="ECO:0000256" key="5">
    <source>
        <dbReference type="ARBA" id="ARBA00022705"/>
    </source>
</evidence>
<gene>
    <name evidence="13" type="ORF">B1A_17647</name>
</gene>
<keyword evidence="7" id="KW-0863">Zinc-finger</keyword>
<proteinExistence type="predicted"/>
<dbReference type="GO" id="GO:0006269">
    <property type="term" value="P:DNA replication, synthesis of primer"/>
    <property type="evidence" value="ECO:0007669"/>
    <property type="project" value="TreeGrafter"/>
</dbReference>
<dbReference type="GO" id="GO:0000428">
    <property type="term" value="C:DNA-directed RNA polymerase complex"/>
    <property type="evidence" value="ECO:0007669"/>
    <property type="project" value="UniProtKB-KW"/>
</dbReference>
<sequence>MIARTDIVEVVGSRVPLTKAGREYKACCPFHTEKTASFWVSPEKQFYHCFGCGAHGTALRFLMDYDHMTFPEAVEDLAARLGLTVPHEGGGADGSPGHRPCTI</sequence>
<comment type="caution">
    <text evidence="13">The sequence shown here is derived from an EMBL/GenBank/DDBJ whole genome shotgun (WGS) entry which is preliminary data.</text>
</comment>
<dbReference type="EMBL" id="AUZX01012983">
    <property type="protein sequence ID" value="EQD37308.1"/>
    <property type="molecule type" value="Genomic_DNA"/>
</dbReference>
<dbReference type="SUPFAM" id="SSF57783">
    <property type="entry name" value="Zinc beta-ribbon"/>
    <property type="match status" value="1"/>
</dbReference>
<keyword evidence="4" id="KW-0548">Nucleotidyltransferase</keyword>
<evidence type="ECO:0000256" key="2">
    <source>
        <dbReference type="ARBA" id="ARBA00022478"/>
    </source>
</evidence>
<dbReference type="PANTHER" id="PTHR30313">
    <property type="entry name" value="DNA PRIMASE"/>
    <property type="match status" value="1"/>
</dbReference>
<dbReference type="FunFam" id="3.90.580.10:FF:000001">
    <property type="entry name" value="DNA primase"/>
    <property type="match status" value="1"/>
</dbReference>
<evidence type="ECO:0000256" key="10">
    <source>
        <dbReference type="ARBA" id="ARBA00023125"/>
    </source>
</evidence>
<dbReference type="GO" id="GO:0008270">
    <property type="term" value="F:zinc ion binding"/>
    <property type="evidence" value="ECO:0007669"/>
    <property type="project" value="UniProtKB-KW"/>
</dbReference>
<evidence type="ECO:0000256" key="8">
    <source>
        <dbReference type="ARBA" id="ARBA00022833"/>
    </source>
</evidence>
<keyword evidence="10" id="KW-0238">DNA-binding</keyword>
<dbReference type="SMART" id="SM00400">
    <property type="entry name" value="ZnF_CHCC"/>
    <property type="match status" value="1"/>
</dbReference>
<evidence type="ECO:0000256" key="11">
    <source>
        <dbReference type="ARBA" id="ARBA00023163"/>
    </source>
</evidence>
<evidence type="ECO:0000256" key="4">
    <source>
        <dbReference type="ARBA" id="ARBA00022695"/>
    </source>
</evidence>
<feature type="domain" description="Zinc finger CHC2-type" evidence="12">
    <location>
        <begin position="24"/>
        <end position="78"/>
    </location>
</feature>
<dbReference type="GO" id="GO:0003899">
    <property type="term" value="F:DNA-directed RNA polymerase activity"/>
    <property type="evidence" value="ECO:0007669"/>
    <property type="project" value="InterPro"/>
</dbReference>
<dbReference type="GO" id="GO:0003677">
    <property type="term" value="F:DNA binding"/>
    <property type="evidence" value="ECO:0007669"/>
    <property type="project" value="UniProtKB-KW"/>
</dbReference>
<comment type="cofactor">
    <cofactor evidence="1">
        <name>Zn(2+)</name>
        <dbReference type="ChEBI" id="CHEBI:29105"/>
    </cofactor>
</comment>
<dbReference type="GO" id="GO:0005737">
    <property type="term" value="C:cytoplasm"/>
    <property type="evidence" value="ECO:0007669"/>
    <property type="project" value="TreeGrafter"/>
</dbReference>
<name>T0YW86_9ZZZZ</name>
<dbReference type="PANTHER" id="PTHR30313:SF2">
    <property type="entry name" value="DNA PRIMASE"/>
    <property type="match status" value="1"/>
</dbReference>
<keyword evidence="9" id="KW-0460">Magnesium</keyword>
<dbReference type="AlphaFoldDB" id="T0YW86"/>
<dbReference type="Pfam" id="PF01807">
    <property type="entry name" value="Zn_ribbon_DnaG"/>
    <property type="match status" value="1"/>
</dbReference>
<protein>
    <submittedName>
        <fullName evidence="13">DNA primase</fullName>
    </submittedName>
</protein>
<keyword evidence="2" id="KW-0240">DNA-directed RNA polymerase</keyword>
<keyword evidence="11" id="KW-0804">Transcription</keyword>
<keyword evidence="5" id="KW-0235">DNA replication</keyword>
<keyword evidence="8" id="KW-0862">Zinc</keyword>
<evidence type="ECO:0000256" key="7">
    <source>
        <dbReference type="ARBA" id="ARBA00022771"/>
    </source>
</evidence>
<dbReference type="Gene3D" id="3.90.580.10">
    <property type="entry name" value="Zinc finger, CHC2-type domain"/>
    <property type="match status" value="1"/>
</dbReference>
<keyword evidence="3" id="KW-0808">Transferase</keyword>
<dbReference type="InterPro" id="IPR036977">
    <property type="entry name" value="DNA_primase_Znf_CHC2"/>
</dbReference>
<organism evidence="13">
    <name type="scientific">mine drainage metagenome</name>
    <dbReference type="NCBI Taxonomy" id="410659"/>
    <lineage>
        <taxon>unclassified sequences</taxon>
        <taxon>metagenomes</taxon>
        <taxon>ecological metagenomes</taxon>
    </lineage>
</organism>
<dbReference type="InterPro" id="IPR002694">
    <property type="entry name" value="Znf_CHC2"/>
</dbReference>
<dbReference type="InterPro" id="IPR050219">
    <property type="entry name" value="DnaG_primase"/>
</dbReference>
<evidence type="ECO:0000256" key="3">
    <source>
        <dbReference type="ARBA" id="ARBA00022679"/>
    </source>
</evidence>
<evidence type="ECO:0000259" key="12">
    <source>
        <dbReference type="SMART" id="SM00400"/>
    </source>
</evidence>
<evidence type="ECO:0000256" key="1">
    <source>
        <dbReference type="ARBA" id="ARBA00001947"/>
    </source>
</evidence>
<reference evidence="13" key="1">
    <citation type="submission" date="2013-08" db="EMBL/GenBank/DDBJ databases">
        <authorList>
            <person name="Mendez C."/>
            <person name="Richter M."/>
            <person name="Ferrer M."/>
            <person name="Sanchez J."/>
        </authorList>
    </citation>
    <scope>NUCLEOTIDE SEQUENCE</scope>
</reference>
<evidence type="ECO:0000313" key="13">
    <source>
        <dbReference type="EMBL" id="EQD37308.1"/>
    </source>
</evidence>
<keyword evidence="6" id="KW-0479">Metal-binding</keyword>
<accession>T0YW86</accession>
<evidence type="ECO:0000256" key="6">
    <source>
        <dbReference type="ARBA" id="ARBA00022723"/>
    </source>
</evidence>
<reference evidence="13" key="2">
    <citation type="journal article" date="2014" name="ISME J.">
        <title>Microbial stratification in low pH oxic and suboxic macroscopic growths along an acid mine drainage.</title>
        <authorList>
            <person name="Mendez-Garcia C."/>
            <person name="Mesa V."/>
            <person name="Sprenger R.R."/>
            <person name="Richter M."/>
            <person name="Diez M.S."/>
            <person name="Solano J."/>
            <person name="Bargiela R."/>
            <person name="Golyshina O.V."/>
            <person name="Manteca A."/>
            <person name="Ramos J.L."/>
            <person name="Gallego J.R."/>
            <person name="Llorente I."/>
            <person name="Martins Dos Santos V.A."/>
            <person name="Jensen O.N."/>
            <person name="Pelaez A.I."/>
            <person name="Sanchez J."/>
            <person name="Ferrer M."/>
        </authorList>
    </citation>
    <scope>NUCLEOTIDE SEQUENCE</scope>
</reference>